<sequence>MPSATFYRVLGTVYALVAIAMQLACVAGNEWWRAPGPGQNGATVVTKIGLFSMCVDSSTESGSLTVDCHSCQILTKMLDNDNPFCDNGEGPTNNDIKAKVQGAQALGIITLLGAIAFFSAVLAQVCGKIKTNLVVIVLGLCTCAGAIATFAIVFATWNSSCPKTFCEQLKETGAADSCHASYGPYFEFVIATMVLKSIVMLIIGSRKAEEVKAPTWSAVNDAPAPTPTAAYSVPAQ</sequence>
<dbReference type="EMBL" id="HBGF01003486">
    <property type="protein sequence ID" value="CAD9092160.1"/>
    <property type="molecule type" value="Transcribed_RNA"/>
</dbReference>
<keyword evidence="1" id="KW-0472">Membrane</keyword>
<evidence type="ECO:0000256" key="1">
    <source>
        <dbReference type="SAM" id="Phobius"/>
    </source>
</evidence>
<gene>
    <name evidence="2" type="ORF">NDES1114_LOCUS2405</name>
</gene>
<feature type="transmembrane region" description="Helical" evidence="1">
    <location>
        <begin position="185"/>
        <end position="203"/>
    </location>
</feature>
<feature type="transmembrane region" description="Helical" evidence="1">
    <location>
        <begin position="105"/>
        <end position="126"/>
    </location>
</feature>
<organism evidence="2">
    <name type="scientific">Neobodo designis</name>
    <name type="common">Flagellated protozoan</name>
    <name type="synonym">Bodo designis</name>
    <dbReference type="NCBI Taxonomy" id="312471"/>
    <lineage>
        <taxon>Eukaryota</taxon>
        <taxon>Discoba</taxon>
        <taxon>Euglenozoa</taxon>
        <taxon>Kinetoplastea</taxon>
        <taxon>Metakinetoplastina</taxon>
        <taxon>Neobodonida</taxon>
        <taxon>Neobodo</taxon>
    </lineage>
</organism>
<dbReference type="Gene3D" id="1.20.140.150">
    <property type="match status" value="1"/>
</dbReference>
<protein>
    <submittedName>
        <fullName evidence="2">Uncharacterized protein</fullName>
    </submittedName>
</protein>
<evidence type="ECO:0000313" key="2">
    <source>
        <dbReference type="EMBL" id="CAD9092160.1"/>
    </source>
</evidence>
<feature type="transmembrane region" description="Helical" evidence="1">
    <location>
        <begin position="133"/>
        <end position="155"/>
    </location>
</feature>
<reference evidence="2" key="1">
    <citation type="submission" date="2021-01" db="EMBL/GenBank/DDBJ databases">
        <authorList>
            <person name="Corre E."/>
            <person name="Pelletier E."/>
            <person name="Niang G."/>
            <person name="Scheremetjew M."/>
            <person name="Finn R."/>
            <person name="Kale V."/>
            <person name="Holt S."/>
            <person name="Cochrane G."/>
            <person name="Meng A."/>
            <person name="Brown T."/>
            <person name="Cohen L."/>
        </authorList>
    </citation>
    <scope>NUCLEOTIDE SEQUENCE</scope>
    <source>
        <strain evidence="2">CCAP 1951/1</strain>
    </source>
</reference>
<name>A0A7S1L1P1_NEODS</name>
<proteinExistence type="predicted"/>
<keyword evidence="1" id="KW-1133">Transmembrane helix</keyword>
<feature type="transmembrane region" description="Helical" evidence="1">
    <location>
        <begin position="12"/>
        <end position="32"/>
    </location>
</feature>
<dbReference type="AlphaFoldDB" id="A0A7S1L1P1"/>
<keyword evidence="1" id="KW-0812">Transmembrane</keyword>
<accession>A0A7S1L1P1</accession>